<evidence type="ECO:0000256" key="1">
    <source>
        <dbReference type="SAM" id="Phobius"/>
    </source>
</evidence>
<dbReference type="EMBL" id="CM004399">
    <property type="protein sequence ID" value="OAY33305.1"/>
    <property type="molecule type" value="Genomic_DNA"/>
</dbReference>
<reference evidence="2" key="1">
    <citation type="submission" date="2016-02" db="EMBL/GenBank/DDBJ databases">
        <title>WGS assembly of Manihot esculenta.</title>
        <authorList>
            <person name="Bredeson J.V."/>
            <person name="Prochnik S.E."/>
            <person name="Lyons J.B."/>
            <person name="Schmutz J."/>
            <person name="Grimwood J."/>
            <person name="Vrebalov J."/>
            <person name="Bart R.S."/>
            <person name="Amuge T."/>
            <person name="Ferguson M.E."/>
            <person name="Green R."/>
            <person name="Putnam N."/>
            <person name="Stites J."/>
            <person name="Rounsley S."/>
            <person name="Rokhsar D.S."/>
        </authorList>
    </citation>
    <scope>NUCLEOTIDE SEQUENCE [LARGE SCALE GENOMIC DNA]</scope>
    <source>
        <tissue evidence="2">Leaf</tissue>
    </source>
</reference>
<sequence length="51" mass="5711">MGLCTCQLLDGLLFAFRVVYVIASFVNLQISSFINLYSNDLDIMHNHGCCP</sequence>
<keyword evidence="1" id="KW-0472">Membrane</keyword>
<feature type="transmembrane region" description="Helical" evidence="1">
    <location>
        <begin position="18"/>
        <end position="37"/>
    </location>
</feature>
<protein>
    <submittedName>
        <fullName evidence="2">Uncharacterized protein</fullName>
    </submittedName>
</protein>
<name>A0A2C9UR86_MANES</name>
<keyword evidence="1" id="KW-1133">Transmembrane helix</keyword>
<accession>A0A2C9UR86</accession>
<evidence type="ECO:0000313" key="2">
    <source>
        <dbReference type="EMBL" id="OAY33305.1"/>
    </source>
</evidence>
<organism evidence="2">
    <name type="scientific">Manihot esculenta</name>
    <name type="common">Cassava</name>
    <name type="synonym">Jatropha manihot</name>
    <dbReference type="NCBI Taxonomy" id="3983"/>
    <lineage>
        <taxon>Eukaryota</taxon>
        <taxon>Viridiplantae</taxon>
        <taxon>Streptophyta</taxon>
        <taxon>Embryophyta</taxon>
        <taxon>Tracheophyta</taxon>
        <taxon>Spermatophyta</taxon>
        <taxon>Magnoliopsida</taxon>
        <taxon>eudicotyledons</taxon>
        <taxon>Gunneridae</taxon>
        <taxon>Pentapetalae</taxon>
        <taxon>rosids</taxon>
        <taxon>fabids</taxon>
        <taxon>Malpighiales</taxon>
        <taxon>Euphorbiaceae</taxon>
        <taxon>Crotonoideae</taxon>
        <taxon>Manihoteae</taxon>
        <taxon>Manihot</taxon>
    </lineage>
</organism>
<proteinExistence type="predicted"/>
<keyword evidence="1" id="KW-0812">Transmembrane</keyword>
<gene>
    <name evidence="2" type="ORF">MANES_13G084800</name>
</gene>
<dbReference type="AlphaFoldDB" id="A0A2C9UR86"/>